<evidence type="ECO:0000256" key="1">
    <source>
        <dbReference type="ARBA" id="ARBA00004123"/>
    </source>
</evidence>
<dbReference type="InterPro" id="IPR009057">
    <property type="entry name" value="Homeodomain-like_sf"/>
</dbReference>
<dbReference type="GO" id="GO:0005634">
    <property type="term" value="C:nucleus"/>
    <property type="evidence" value="ECO:0007669"/>
    <property type="project" value="UniProtKB-SubCell"/>
</dbReference>
<evidence type="ECO:0000313" key="3">
    <source>
        <dbReference type="WBParaSite" id="Hba_13888"/>
    </source>
</evidence>
<name>A0A1I7X8X0_HETBA</name>
<protein>
    <submittedName>
        <fullName evidence="3">Helix-turn-helix domain-containing protein</fullName>
    </submittedName>
</protein>
<dbReference type="Proteomes" id="UP000095283">
    <property type="component" value="Unplaced"/>
</dbReference>
<dbReference type="Pfam" id="PF13551">
    <property type="entry name" value="HTH_29"/>
    <property type="match status" value="1"/>
</dbReference>
<accession>A0A1I7X8X0</accession>
<reference evidence="3" key="1">
    <citation type="submission" date="2016-11" db="UniProtKB">
        <authorList>
            <consortium name="WormBaseParasite"/>
        </authorList>
    </citation>
    <scope>IDENTIFICATION</scope>
</reference>
<dbReference type="AlphaFoldDB" id="A0A1I7X8X0"/>
<evidence type="ECO:0000313" key="2">
    <source>
        <dbReference type="Proteomes" id="UP000095283"/>
    </source>
</evidence>
<dbReference type="SUPFAM" id="SSF46689">
    <property type="entry name" value="Homeodomain-like"/>
    <property type="match status" value="1"/>
</dbReference>
<keyword evidence="2" id="KW-1185">Reference proteome</keyword>
<dbReference type="WBParaSite" id="Hba_13888">
    <property type="protein sequence ID" value="Hba_13888"/>
    <property type="gene ID" value="Hba_13888"/>
</dbReference>
<comment type="subcellular location">
    <subcellularLocation>
        <location evidence="1">Nucleus</location>
    </subcellularLocation>
</comment>
<sequence length="73" mass="8632">MPQALHTANIHLNDQREKIVIAKKLCVTRMTVQRTVERYQDLGIANDRPRSERPRSMNTFRVRTNAERTLRDN</sequence>
<organism evidence="2 3">
    <name type="scientific">Heterorhabditis bacteriophora</name>
    <name type="common">Entomopathogenic nematode worm</name>
    <dbReference type="NCBI Taxonomy" id="37862"/>
    <lineage>
        <taxon>Eukaryota</taxon>
        <taxon>Metazoa</taxon>
        <taxon>Ecdysozoa</taxon>
        <taxon>Nematoda</taxon>
        <taxon>Chromadorea</taxon>
        <taxon>Rhabditida</taxon>
        <taxon>Rhabditina</taxon>
        <taxon>Rhabditomorpha</taxon>
        <taxon>Strongyloidea</taxon>
        <taxon>Heterorhabditidae</taxon>
        <taxon>Heterorhabditis</taxon>
    </lineage>
</organism>
<proteinExistence type="predicted"/>